<evidence type="ECO:0000313" key="1">
    <source>
        <dbReference type="EMBL" id="KAJ3541015.1"/>
    </source>
</evidence>
<keyword evidence="2" id="KW-1185">Reference proteome</keyword>
<gene>
    <name evidence="1" type="ORF">NM208_g4798</name>
</gene>
<protein>
    <submittedName>
        <fullName evidence="1">Uncharacterized protein</fullName>
    </submittedName>
</protein>
<accession>A0ACC1SJG1</accession>
<dbReference type="Proteomes" id="UP001148629">
    <property type="component" value="Unassembled WGS sequence"/>
</dbReference>
<organism evidence="1 2">
    <name type="scientific">Fusarium decemcellulare</name>
    <dbReference type="NCBI Taxonomy" id="57161"/>
    <lineage>
        <taxon>Eukaryota</taxon>
        <taxon>Fungi</taxon>
        <taxon>Dikarya</taxon>
        <taxon>Ascomycota</taxon>
        <taxon>Pezizomycotina</taxon>
        <taxon>Sordariomycetes</taxon>
        <taxon>Hypocreomycetidae</taxon>
        <taxon>Hypocreales</taxon>
        <taxon>Nectriaceae</taxon>
        <taxon>Fusarium</taxon>
        <taxon>Fusarium decemcellulare species complex</taxon>
    </lineage>
</organism>
<evidence type="ECO:0000313" key="2">
    <source>
        <dbReference type="Proteomes" id="UP001148629"/>
    </source>
</evidence>
<reference evidence="1" key="1">
    <citation type="submission" date="2022-08" db="EMBL/GenBank/DDBJ databases">
        <title>Genome Sequence of Fusarium decemcellulare.</title>
        <authorList>
            <person name="Buettner E."/>
        </authorList>
    </citation>
    <scope>NUCLEOTIDE SEQUENCE</scope>
    <source>
        <strain evidence="1">Babe19</strain>
    </source>
</reference>
<proteinExistence type="predicted"/>
<comment type="caution">
    <text evidence="1">The sequence shown here is derived from an EMBL/GenBank/DDBJ whole genome shotgun (WGS) entry which is preliminary data.</text>
</comment>
<dbReference type="EMBL" id="JANRMS010000375">
    <property type="protein sequence ID" value="KAJ3541015.1"/>
    <property type="molecule type" value="Genomic_DNA"/>
</dbReference>
<name>A0ACC1SJG1_9HYPO</name>
<sequence>MSERELIQPPPSYNTATGGYVEKIPAETAPGGQRPPQRAKTLHTVVHDGDLPEVVTSDHFAKETGNYDSLPEVVTTEHLAKRNDYYDAPIPVEPDEPPPMPQRHYQQHQQQHVYDNGATVTPLHLLGEQSDVVDCPFCKYRVETKVKKSPSSRTHVAATVLGFATIGGAVAPYACGWGSHLSHYCTNCDRKVAHRRYGTQEMVPMGTPEHLRQVSRYPAAASNQSLGLGQPPSNTSSGPRPQY</sequence>